<sequence>IFMDKGEIVEQAAPNDFFDNPQNERTKLFLSQILH</sequence>
<evidence type="ECO:0000313" key="2">
    <source>
        <dbReference type="Proteomes" id="UP000520592"/>
    </source>
</evidence>
<proteinExistence type="predicted"/>
<dbReference type="EMBL" id="JACAQD010000008">
    <property type="protein sequence ID" value="NWC32133.1"/>
    <property type="molecule type" value="Genomic_DNA"/>
</dbReference>
<dbReference type="Proteomes" id="UP000520592">
    <property type="component" value="Unassembled WGS sequence"/>
</dbReference>
<comment type="caution">
    <text evidence="1">The sequence shown here is derived from an EMBL/GenBank/DDBJ whole genome shotgun (WGS) entry which is preliminary data.</text>
</comment>
<accession>A0A7Y8CIE2</accession>
<reference evidence="1 2" key="1">
    <citation type="submission" date="2020-04" db="EMBL/GenBank/DDBJ databases">
        <title>Molecular characterization of pseudomonads from Agaricus bisporus reveal novel blotch 2 pathogens in Western Europe.</title>
        <authorList>
            <person name="Taparia T."/>
            <person name="Krijger M."/>
            <person name="Haynes E."/>
            <person name="Elpinstone J.G."/>
            <person name="Noble R."/>
            <person name="Van Der Wolf J."/>
        </authorList>
    </citation>
    <scope>NUCLEOTIDE SEQUENCE [LARGE SCALE GENOMIC DNA]</scope>
    <source>
        <strain evidence="1 2">IPO3737</strain>
    </source>
</reference>
<organism evidence="1 2">
    <name type="scientific">Pseudomonas gingeri</name>
    <dbReference type="NCBI Taxonomy" id="117681"/>
    <lineage>
        <taxon>Bacteria</taxon>
        <taxon>Pseudomonadati</taxon>
        <taxon>Pseudomonadota</taxon>
        <taxon>Gammaproteobacteria</taxon>
        <taxon>Pseudomonadales</taxon>
        <taxon>Pseudomonadaceae</taxon>
        <taxon>Pseudomonas</taxon>
    </lineage>
</organism>
<name>A0A7Y8CIE2_9PSED</name>
<gene>
    <name evidence="1" type="primary">glnQ</name>
    <name evidence="1" type="ORF">HX876_07010</name>
</gene>
<dbReference type="GO" id="GO:0005524">
    <property type="term" value="F:ATP binding"/>
    <property type="evidence" value="ECO:0007669"/>
    <property type="project" value="UniProtKB-KW"/>
</dbReference>
<keyword evidence="1" id="KW-0067">ATP-binding</keyword>
<feature type="non-terminal residue" evidence="1">
    <location>
        <position position="1"/>
    </location>
</feature>
<evidence type="ECO:0000313" key="1">
    <source>
        <dbReference type="EMBL" id="NWC32133.1"/>
    </source>
</evidence>
<dbReference type="AlphaFoldDB" id="A0A7Y8CIE2"/>
<protein>
    <submittedName>
        <fullName evidence="1">Glutamine ABC transporter ATP-binding protein GlnQ</fullName>
    </submittedName>
</protein>
<keyword evidence="1" id="KW-0547">Nucleotide-binding</keyword>